<feature type="transmembrane region" description="Helical" evidence="1">
    <location>
        <begin position="12"/>
        <end position="29"/>
    </location>
</feature>
<dbReference type="KEGG" id="chn:A605_03245"/>
<keyword evidence="1" id="KW-0472">Membrane</keyword>
<accession>M1NQ80</accession>
<feature type="transmembrane region" description="Helical" evidence="1">
    <location>
        <begin position="35"/>
        <end position="52"/>
    </location>
</feature>
<keyword evidence="1" id="KW-1133">Transmembrane helix</keyword>
<dbReference type="PATRIC" id="fig|1121362.3.peg.652"/>
<gene>
    <name evidence="2" type="ORF">A605_03245</name>
</gene>
<dbReference type="Proteomes" id="UP000011723">
    <property type="component" value="Chromosome"/>
</dbReference>
<name>M1NQ80_9CORY</name>
<evidence type="ECO:0000313" key="3">
    <source>
        <dbReference type="Proteomes" id="UP000011723"/>
    </source>
</evidence>
<organism evidence="2 3">
    <name type="scientific">Corynebacterium halotolerans YIM 70093 = DSM 44683</name>
    <dbReference type="NCBI Taxonomy" id="1121362"/>
    <lineage>
        <taxon>Bacteria</taxon>
        <taxon>Bacillati</taxon>
        <taxon>Actinomycetota</taxon>
        <taxon>Actinomycetes</taxon>
        <taxon>Mycobacteriales</taxon>
        <taxon>Corynebacteriaceae</taxon>
        <taxon>Corynebacterium</taxon>
    </lineage>
</organism>
<reference evidence="2 3" key="1">
    <citation type="journal article" date="2012" name="Stand. Genomic Sci.">
        <title>Genome sequence of the halotolerant bacterium Corynebacterium halotolerans type strain YIM 70093(T) (= DSM 44683(T)).</title>
        <authorList>
            <person name="Ruckert C."/>
            <person name="Albersmeier A."/>
            <person name="Al-Dilaimi A."/>
            <person name="Niehaus K."/>
            <person name="Szczepanowski R."/>
            <person name="Kalinowski J."/>
        </authorList>
    </citation>
    <scope>NUCLEOTIDE SEQUENCE [LARGE SCALE GENOMIC DNA]</scope>
    <source>
        <strain evidence="2">YIM 70093</strain>
    </source>
</reference>
<keyword evidence="1" id="KW-0812">Transmembrane</keyword>
<evidence type="ECO:0000313" key="2">
    <source>
        <dbReference type="EMBL" id="AGF71662.1"/>
    </source>
</evidence>
<evidence type="ECO:0000256" key="1">
    <source>
        <dbReference type="SAM" id="Phobius"/>
    </source>
</evidence>
<dbReference type="AlphaFoldDB" id="M1NQ80"/>
<keyword evidence="3" id="KW-1185">Reference proteome</keyword>
<proteinExistence type="predicted"/>
<dbReference type="RefSeq" id="WP_015400082.1">
    <property type="nucleotide sequence ID" value="NC_020302.1"/>
</dbReference>
<protein>
    <submittedName>
        <fullName evidence="2">Uncharacterized protein</fullName>
    </submittedName>
</protein>
<sequence length="60" mass="6715">MTGNRRPDRNAPVVFLFGVALSLWLGLRHSWWPTGLLMLALAVAGAIVVHLVRSRHRDRG</sequence>
<dbReference type="HOGENOM" id="CLU_2933545_0_0_11"/>
<dbReference type="EMBL" id="CP003697">
    <property type="protein sequence ID" value="AGF71662.1"/>
    <property type="molecule type" value="Genomic_DNA"/>
</dbReference>